<dbReference type="InterPro" id="IPR049326">
    <property type="entry name" value="Rhodopsin_dom_fungi"/>
</dbReference>
<evidence type="ECO:0000256" key="5">
    <source>
        <dbReference type="ARBA" id="ARBA00038359"/>
    </source>
</evidence>
<evidence type="ECO:0000256" key="7">
    <source>
        <dbReference type="SAM" id="Phobius"/>
    </source>
</evidence>
<dbReference type="STRING" id="1448308.A0A2T2N9R3"/>
<evidence type="ECO:0000259" key="8">
    <source>
        <dbReference type="Pfam" id="PF20684"/>
    </source>
</evidence>
<protein>
    <recommendedName>
        <fullName evidence="8">Rhodopsin domain-containing protein</fullName>
    </recommendedName>
</protein>
<organism evidence="9 10">
    <name type="scientific">Corynespora cassiicola Philippines</name>
    <dbReference type="NCBI Taxonomy" id="1448308"/>
    <lineage>
        <taxon>Eukaryota</taxon>
        <taxon>Fungi</taxon>
        <taxon>Dikarya</taxon>
        <taxon>Ascomycota</taxon>
        <taxon>Pezizomycotina</taxon>
        <taxon>Dothideomycetes</taxon>
        <taxon>Pleosporomycetidae</taxon>
        <taxon>Pleosporales</taxon>
        <taxon>Corynesporascaceae</taxon>
        <taxon>Corynespora</taxon>
    </lineage>
</organism>
<evidence type="ECO:0000256" key="2">
    <source>
        <dbReference type="ARBA" id="ARBA00022692"/>
    </source>
</evidence>
<feature type="region of interest" description="Disordered" evidence="6">
    <location>
        <begin position="305"/>
        <end position="360"/>
    </location>
</feature>
<keyword evidence="10" id="KW-1185">Reference proteome</keyword>
<dbReference type="AlphaFoldDB" id="A0A2T2N9R3"/>
<accession>A0A2T2N9R3</accession>
<feature type="compositionally biased region" description="Basic and acidic residues" evidence="6">
    <location>
        <begin position="343"/>
        <end position="356"/>
    </location>
</feature>
<dbReference type="InterPro" id="IPR052337">
    <property type="entry name" value="SAT4-like"/>
</dbReference>
<comment type="subcellular location">
    <subcellularLocation>
        <location evidence="1">Membrane</location>
        <topology evidence="1">Multi-pass membrane protein</topology>
    </subcellularLocation>
</comment>
<dbReference type="EMBL" id="KZ678142">
    <property type="protein sequence ID" value="PSN62192.1"/>
    <property type="molecule type" value="Genomic_DNA"/>
</dbReference>
<dbReference type="GO" id="GO:0016020">
    <property type="term" value="C:membrane"/>
    <property type="evidence" value="ECO:0007669"/>
    <property type="project" value="UniProtKB-SubCell"/>
</dbReference>
<evidence type="ECO:0000256" key="6">
    <source>
        <dbReference type="SAM" id="MobiDB-lite"/>
    </source>
</evidence>
<dbReference type="PANTHER" id="PTHR33048:SF47">
    <property type="entry name" value="INTEGRAL MEMBRANE PROTEIN-RELATED"/>
    <property type="match status" value="1"/>
</dbReference>
<feature type="transmembrane region" description="Helical" evidence="7">
    <location>
        <begin position="126"/>
        <end position="143"/>
    </location>
</feature>
<evidence type="ECO:0000313" key="9">
    <source>
        <dbReference type="EMBL" id="PSN62192.1"/>
    </source>
</evidence>
<keyword evidence="2 7" id="KW-0812">Transmembrane</keyword>
<proteinExistence type="inferred from homology"/>
<comment type="similarity">
    <text evidence="5">Belongs to the SAT4 family.</text>
</comment>
<feature type="transmembrane region" description="Helical" evidence="7">
    <location>
        <begin position="42"/>
        <end position="61"/>
    </location>
</feature>
<reference evidence="9 10" key="1">
    <citation type="journal article" date="2018" name="Front. Microbiol.">
        <title>Genome-Wide Analysis of Corynespora cassiicola Leaf Fall Disease Putative Effectors.</title>
        <authorList>
            <person name="Lopez D."/>
            <person name="Ribeiro S."/>
            <person name="Label P."/>
            <person name="Fumanal B."/>
            <person name="Venisse J.S."/>
            <person name="Kohler A."/>
            <person name="de Oliveira R.R."/>
            <person name="Labutti K."/>
            <person name="Lipzen A."/>
            <person name="Lail K."/>
            <person name="Bauer D."/>
            <person name="Ohm R.A."/>
            <person name="Barry K.W."/>
            <person name="Spatafora J."/>
            <person name="Grigoriev I.V."/>
            <person name="Martin F.M."/>
            <person name="Pujade-Renaud V."/>
        </authorList>
    </citation>
    <scope>NUCLEOTIDE SEQUENCE [LARGE SCALE GENOMIC DNA]</scope>
    <source>
        <strain evidence="9 10">Philippines</strain>
    </source>
</reference>
<evidence type="ECO:0000256" key="3">
    <source>
        <dbReference type="ARBA" id="ARBA00022989"/>
    </source>
</evidence>
<gene>
    <name evidence="9" type="ORF">BS50DRAFT_638754</name>
</gene>
<dbReference type="Pfam" id="PF20684">
    <property type="entry name" value="Fung_rhodopsin"/>
    <property type="match status" value="1"/>
</dbReference>
<feature type="domain" description="Rhodopsin" evidence="8">
    <location>
        <begin position="57"/>
        <end position="298"/>
    </location>
</feature>
<dbReference type="Proteomes" id="UP000240883">
    <property type="component" value="Unassembled WGS sequence"/>
</dbReference>
<feature type="transmembrane region" description="Helical" evidence="7">
    <location>
        <begin position="155"/>
        <end position="176"/>
    </location>
</feature>
<feature type="transmembrane region" description="Helical" evidence="7">
    <location>
        <begin position="276"/>
        <end position="297"/>
    </location>
</feature>
<dbReference type="OrthoDB" id="444631at2759"/>
<keyword evidence="3 7" id="KW-1133">Transmembrane helix</keyword>
<feature type="transmembrane region" description="Helical" evidence="7">
    <location>
        <begin position="232"/>
        <end position="256"/>
    </location>
</feature>
<name>A0A2T2N9R3_CORCC</name>
<evidence type="ECO:0000256" key="1">
    <source>
        <dbReference type="ARBA" id="ARBA00004141"/>
    </source>
</evidence>
<evidence type="ECO:0000313" key="10">
    <source>
        <dbReference type="Proteomes" id="UP000240883"/>
    </source>
</evidence>
<evidence type="ECO:0000256" key="4">
    <source>
        <dbReference type="ARBA" id="ARBA00023136"/>
    </source>
</evidence>
<dbReference type="PANTHER" id="PTHR33048">
    <property type="entry name" value="PTH11-LIKE INTEGRAL MEMBRANE PROTEIN (AFU_ORTHOLOGUE AFUA_5G11245)"/>
    <property type="match status" value="1"/>
</dbReference>
<feature type="transmembrane region" description="Helical" evidence="7">
    <location>
        <begin position="196"/>
        <end position="220"/>
    </location>
</feature>
<feature type="transmembrane region" description="Helical" evidence="7">
    <location>
        <begin position="73"/>
        <end position="96"/>
    </location>
</feature>
<keyword evidence="4 7" id="KW-0472">Membrane</keyword>
<sequence length="390" mass="43071">MLDLDFDVPADSFLWDIPAMSPPDGVQSNFDNPTTLAGPIKVLNGLMPALAFIALGIRLYARAISTANQKAGWDDAFCVISMLGSITHTVLLYLSIESGYGRHLYDIRALSLTEEKLRIKTLNDEVYIITLLSIKISILIMYRRLFGIYKTSKRLINFGFVANIIVTFPYMGVAIARTIRCNGINALYIDLCLSRSVSTTVIVFAVFNTLLDFYVLLIPIDRVYQMKVAKKTKLGVIAIFMIGLVACAMSLVRLIITAIKFDDEDVFWTAASISPYTIVEMNLCIICTCMVFVPQVVRKIRGQKEPSPSAKSFGVSTESSGGPPTIGGGGYRPVNHSPAPSKNESKKSLHHQRDLQSLDSWDTPATDLNFLMNHDEGLTALPPPPRTHIV</sequence>